<keyword evidence="2" id="KW-1185">Reference proteome</keyword>
<sequence length="189" mass="20748">MGWRSSIARRWRGTVSPTRARAADGRHTACSGGFVSRDQLGGLACSARQAGREGSAGKLEAASTRRRHGVRASVGWDLAVTPGVVGVPNTVRGGRYLKYRPPLGTLAPSDQILTAQIWQASGVVFLVRHSGFRESRVRQHSGLLDAHPVRRRRRRWRRREPRRVRRSPAGLVLHALRICIAPPGSELGS</sequence>
<evidence type="ECO:0000313" key="2">
    <source>
        <dbReference type="Proteomes" id="UP000823388"/>
    </source>
</evidence>
<reference evidence="1" key="1">
    <citation type="submission" date="2020-05" db="EMBL/GenBank/DDBJ databases">
        <title>WGS assembly of Panicum virgatum.</title>
        <authorList>
            <person name="Lovell J.T."/>
            <person name="Jenkins J."/>
            <person name="Shu S."/>
            <person name="Juenger T.E."/>
            <person name="Schmutz J."/>
        </authorList>
    </citation>
    <scope>NUCLEOTIDE SEQUENCE</scope>
    <source>
        <strain evidence="1">AP13</strain>
    </source>
</reference>
<name>A0A8T0R8A2_PANVG</name>
<dbReference type="AlphaFoldDB" id="A0A8T0R8A2"/>
<accession>A0A8T0R8A2</accession>
<protein>
    <submittedName>
        <fullName evidence="1">Uncharacterized protein</fullName>
    </submittedName>
</protein>
<gene>
    <name evidence="1" type="ORF">PVAP13_6KG008733</name>
</gene>
<dbReference type="EMBL" id="CM029047">
    <property type="protein sequence ID" value="KAG2581163.1"/>
    <property type="molecule type" value="Genomic_DNA"/>
</dbReference>
<organism evidence="1 2">
    <name type="scientific">Panicum virgatum</name>
    <name type="common">Blackwell switchgrass</name>
    <dbReference type="NCBI Taxonomy" id="38727"/>
    <lineage>
        <taxon>Eukaryota</taxon>
        <taxon>Viridiplantae</taxon>
        <taxon>Streptophyta</taxon>
        <taxon>Embryophyta</taxon>
        <taxon>Tracheophyta</taxon>
        <taxon>Spermatophyta</taxon>
        <taxon>Magnoliopsida</taxon>
        <taxon>Liliopsida</taxon>
        <taxon>Poales</taxon>
        <taxon>Poaceae</taxon>
        <taxon>PACMAD clade</taxon>
        <taxon>Panicoideae</taxon>
        <taxon>Panicodae</taxon>
        <taxon>Paniceae</taxon>
        <taxon>Panicinae</taxon>
        <taxon>Panicum</taxon>
        <taxon>Panicum sect. Hiantes</taxon>
    </lineage>
</organism>
<dbReference type="Proteomes" id="UP000823388">
    <property type="component" value="Chromosome 6K"/>
</dbReference>
<comment type="caution">
    <text evidence="1">The sequence shown here is derived from an EMBL/GenBank/DDBJ whole genome shotgun (WGS) entry which is preliminary data.</text>
</comment>
<proteinExistence type="predicted"/>
<evidence type="ECO:0000313" key="1">
    <source>
        <dbReference type="EMBL" id="KAG2581163.1"/>
    </source>
</evidence>